<comment type="caution">
    <text evidence="1">The sequence shown here is derived from an EMBL/GenBank/DDBJ whole genome shotgun (WGS) entry which is preliminary data.</text>
</comment>
<reference evidence="1 2" key="1">
    <citation type="submission" date="2021-11" db="EMBL/GenBank/DDBJ databases">
        <title>Aliifidinibius sp. nov., a new bacterium isolated from saline soil.</title>
        <authorList>
            <person name="Galisteo C."/>
            <person name="De La Haba R."/>
            <person name="Sanchez-Porro C."/>
            <person name="Ventosa A."/>
        </authorList>
    </citation>
    <scope>NUCLEOTIDE SEQUENCE [LARGE SCALE GENOMIC DNA]</scope>
    <source>
        <strain evidence="1 2">KACC 190600</strain>
    </source>
</reference>
<dbReference type="InterPro" id="IPR011042">
    <property type="entry name" value="6-blade_b-propeller_TolB-like"/>
</dbReference>
<gene>
    <name evidence="1" type="ORF">LQ318_06905</name>
</gene>
<dbReference type="EMBL" id="JAJNDC010000001">
    <property type="protein sequence ID" value="MCW9712628.1"/>
    <property type="molecule type" value="Genomic_DNA"/>
</dbReference>
<keyword evidence="2" id="KW-1185">Reference proteome</keyword>
<proteinExistence type="predicted"/>
<name>A0ABT3PXN8_9BACT</name>
<dbReference type="Gene3D" id="2.120.10.30">
    <property type="entry name" value="TolB, C-terminal domain"/>
    <property type="match status" value="1"/>
</dbReference>
<evidence type="ECO:0000313" key="2">
    <source>
        <dbReference type="Proteomes" id="UP001207337"/>
    </source>
</evidence>
<organism evidence="1 2">
    <name type="scientific">Fodinibius salicampi</name>
    <dbReference type="NCBI Taxonomy" id="1920655"/>
    <lineage>
        <taxon>Bacteria</taxon>
        <taxon>Pseudomonadati</taxon>
        <taxon>Balneolota</taxon>
        <taxon>Balneolia</taxon>
        <taxon>Balneolales</taxon>
        <taxon>Balneolaceae</taxon>
        <taxon>Fodinibius</taxon>
    </lineage>
</organism>
<dbReference type="Proteomes" id="UP001207337">
    <property type="component" value="Unassembled WGS sequence"/>
</dbReference>
<accession>A0ABT3PXN8</accession>
<sequence length="381" mass="42556">MPNDFIRIVILFCLVTLTSCSEQSNEQGFVSENPTFGIWQDLSEPPITFELVQTFGDNEALMLPQTYQLQGPVTDQNNNLYVIDGQNGILYSFDPDGNLRWQTGREGRGPGDFEQPRGLVTDGEYLYTANVSGSRIDQFDMDGNFITSTSLESLDLSFNAVEGFLDDSLLVTSSTVMGQLARQVTLLNTRDNLNIVNQFTIESSSNTDLPEGLGYSFSIQVIDSLIAAGNIQDYKIHFFNSQGENVKSITRDFDKLMRPGFVQSGSSRSIRGYGSLNAPIPLTSGFYLTTLNWPTNVDDPDRYLERSQREDSRVPPITFKNSLDLYRSDGTLLYSLEEEGRTPNIGSLAYVDTQGNIYTKIDDPFPQIRKYAVTISSPENN</sequence>
<dbReference type="PROSITE" id="PS51257">
    <property type="entry name" value="PROKAR_LIPOPROTEIN"/>
    <property type="match status" value="1"/>
</dbReference>
<dbReference type="Pfam" id="PF17170">
    <property type="entry name" value="DUF5128"/>
    <property type="match status" value="1"/>
</dbReference>
<evidence type="ECO:0000313" key="1">
    <source>
        <dbReference type="EMBL" id="MCW9712628.1"/>
    </source>
</evidence>
<protein>
    <submittedName>
        <fullName evidence="1">6-bladed beta-propeller</fullName>
    </submittedName>
</protein>
<dbReference type="RefSeq" id="WP_265788726.1">
    <property type="nucleotide sequence ID" value="NZ_BAABRS010000001.1"/>
</dbReference>
<dbReference type="SUPFAM" id="SSF63825">
    <property type="entry name" value="YWTD domain"/>
    <property type="match status" value="1"/>
</dbReference>